<evidence type="ECO:0000256" key="1">
    <source>
        <dbReference type="ARBA" id="ARBA00005790"/>
    </source>
</evidence>
<comment type="similarity">
    <text evidence="1">Belongs to the guanylate kinase family.</text>
</comment>
<dbReference type="Proteomes" id="UP000593570">
    <property type="component" value="Unassembled WGS sequence"/>
</dbReference>
<evidence type="ECO:0000256" key="2">
    <source>
        <dbReference type="ARBA" id="ARBA00022679"/>
    </source>
</evidence>
<dbReference type="PANTHER" id="PTHR23117">
    <property type="entry name" value="GUANYLATE KINASE-RELATED"/>
    <property type="match status" value="1"/>
</dbReference>
<organism evidence="5 6">
    <name type="scientific">Fusarium oxysporum f. sp. conglutinans</name>
    <dbReference type="NCBI Taxonomy" id="100902"/>
    <lineage>
        <taxon>Eukaryota</taxon>
        <taxon>Fungi</taxon>
        <taxon>Dikarya</taxon>
        <taxon>Ascomycota</taxon>
        <taxon>Pezizomycotina</taxon>
        <taxon>Sordariomycetes</taxon>
        <taxon>Hypocreomycetidae</taxon>
        <taxon>Hypocreales</taxon>
        <taxon>Nectriaceae</taxon>
        <taxon>Fusarium</taxon>
        <taxon>Fusarium oxysporum species complex</taxon>
    </lineage>
</organism>
<dbReference type="GO" id="GO:0004385">
    <property type="term" value="F:GMP kinase activity"/>
    <property type="evidence" value="ECO:0007669"/>
    <property type="project" value="TreeGrafter"/>
</dbReference>
<dbReference type="InterPro" id="IPR008144">
    <property type="entry name" value="Guanylate_kin-like_dom"/>
</dbReference>
<accession>A0A8H6LK69</accession>
<proteinExistence type="inferred from homology"/>
<keyword evidence="3" id="KW-0418">Kinase</keyword>
<dbReference type="Pfam" id="PF00625">
    <property type="entry name" value="Guanylate_kin"/>
    <property type="match status" value="1"/>
</dbReference>
<dbReference type="PANTHER" id="PTHR23117:SF13">
    <property type="entry name" value="GUANYLATE KINASE"/>
    <property type="match status" value="1"/>
</dbReference>
<dbReference type="PROSITE" id="PS50052">
    <property type="entry name" value="GUANYLATE_KINASE_2"/>
    <property type="match status" value="1"/>
</dbReference>
<evidence type="ECO:0000259" key="4">
    <source>
        <dbReference type="PROSITE" id="PS50052"/>
    </source>
</evidence>
<gene>
    <name evidence="5" type="ORF">HZS61_013409</name>
</gene>
<dbReference type="Gene3D" id="3.40.50.300">
    <property type="entry name" value="P-loop containing nucleotide triphosphate hydrolases"/>
    <property type="match status" value="1"/>
</dbReference>
<evidence type="ECO:0000313" key="5">
    <source>
        <dbReference type="EMBL" id="KAF6521881.1"/>
    </source>
</evidence>
<dbReference type="GO" id="GO:0005829">
    <property type="term" value="C:cytosol"/>
    <property type="evidence" value="ECO:0007669"/>
    <property type="project" value="TreeGrafter"/>
</dbReference>
<dbReference type="AlphaFoldDB" id="A0A8H6LK69"/>
<dbReference type="InterPro" id="IPR008145">
    <property type="entry name" value="GK/Ca_channel_bsu"/>
</dbReference>
<dbReference type="SUPFAM" id="SSF52540">
    <property type="entry name" value="P-loop containing nucleoside triphosphate hydrolases"/>
    <property type="match status" value="1"/>
</dbReference>
<reference evidence="5 6" key="1">
    <citation type="journal article" date="2020" name="bioRxiv">
        <title>A chromosome-scale genome assembly for the Fusarium oxysporum strain Fo5176 to establish a model Arabidopsis-fungal pathosystem.</title>
        <authorList>
            <person name="Fokkens L."/>
            <person name="Guo L."/>
            <person name="Dora S."/>
            <person name="Wang B."/>
            <person name="Ye K."/>
            <person name="Sanchez-Rodriguez C."/>
            <person name="Croll D."/>
        </authorList>
    </citation>
    <scope>NUCLEOTIDE SEQUENCE [LARGE SCALE GENOMIC DNA]</scope>
    <source>
        <strain evidence="5 6">Fo5176</strain>
    </source>
</reference>
<evidence type="ECO:0000256" key="3">
    <source>
        <dbReference type="ARBA" id="ARBA00022777"/>
    </source>
</evidence>
<name>A0A8H6LK69_FUSOX</name>
<comment type="caution">
    <text evidence="5">The sequence shown here is derived from an EMBL/GenBank/DDBJ whole genome shotgun (WGS) entry which is preliminary data.</text>
</comment>
<dbReference type="InterPro" id="IPR027417">
    <property type="entry name" value="P-loop_NTPase"/>
</dbReference>
<dbReference type="SMART" id="SM00072">
    <property type="entry name" value="GuKc"/>
    <property type="match status" value="1"/>
</dbReference>
<sequence>MIMRKEFVEHTYFNGNYYGTSKKVMATLMKEGLTPILDIEMERVKAMRSSGLEARYVFLKPPSLEILEVRLRARGTENEASISQRLAQAKLELEFAETGVHDIIIVNDDLDEAYRQLEDFAIHASKKRKAGSMC</sequence>
<evidence type="ECO:0000313" key="6">
    <source>
        <dbReference type="Proteomes" id="UP000593570"/>
    </source>
</evidence>
<keyword evidence="2" id="KW-0808">Transferase</keyword>
<feature type="domain" description="Guanylate kinase-like" evidence="4">
    <location>
        <begin position="1"/>
        <end position="122"/>
    </location>
</feature>
<protein>
    <recommendedName>
        <fullName evidence="4">Guanylate kinase-like domain-containing protein</fullName>
    </recommendedName>
</protein>
<dbReference type="EMBL" id="JACDXP010000006">
    <property type="protein sequence ID" value="KAF6521881.1"/>
    <property type="molecule type" value="Genomic_DNA"/>
</dbReference>